<evidence type="ECO:0000256" key="1">
    <source>
        <dbReference type="SAM" id="Phobius"/>
    </source>
</evidence>
<feature type="transmembrane region" description="Helical" evidence="1">
    <location>
        <begin position="70"/>
        <end position="92"/>
    </location>
</feature>
<organism evidence="2 3">
    <name type="scientific">Kribbella capetownensis</name>
    <dbReference type="NCBI Taxonomy" id="1572659"/>
    <lineage>
        <taxon>Bacteria</taxon>
        <taxon>Bacillati</taxon>
        <taxon>Actinomycetota</taxon>
        <taxon>Actinomycetes</taxon>
        <taxon>Propionibacteriales</taxon>
        <taxon>Kribbellaceae</taxon>
        <taxon>Kribbella</taxon>
    </lineage>
</organism>
<evidence type="ECO:0000313" key="2">
    <source>
        <dbReference type="EMBL" id="TCC52898.1"/>
    </source>
</evidence>
<feature type="transmembrane region" description="Helical" evidence="1">
    <location>
        <begin position="188"/>
        <end position="207"/>
    </location>
</feature>
<dbReference type="EMBL" id="SJKD01000001">
    <property type="protein sequence ID" value="TCC52898.1"/>
    <property type="molecule type" value="Genomic_DNA"/>
</dbReference>
<dbReference type="OrthoDB" id="165132at2"/>
<keyword evidence="3" id="KW-1185">Reference proteome</keyword>
<reference evidence="2 3" key="1">
    <citation type="submission" date="2019-02" db="EMBL/GenBank/DDBJ databases">
        <title>Kribbella capetownensis sp. nov. and Kribbella speibonae sp. nov., isolated from soil.</title>
        <authorList>
            <person name="Curtis S.M."/>
            <person name="Norton I."/>
            <person name="Everest G.J."/>
            <person name="Meyers P.R."/>
        </authorList>
    </citation>
    <scope>NUCLEOTIDE SEQUENCE [LARGE SCALE GENOMIC DNA]</scope>
    <source>
        <strain evidence="2 3">YM53</strain>
    </source>
</reference>
<dbReference type="Proteomes" id="UP000293342">
    <property type="component" value="Unassembled WGS sequence"/>
</dbReference>
<evidence type="ECO:0000313" key="3">
    <source>
        <dbReference type="Proteomes" id="UP000293342"/>
    </source>
</evidence>
<dbReference type="AlphaFoldDB" id="A0A4R0K502"/>
<accession>A0A4R0K502</accession>
<name>A0A4R0K502_9ACTN</name>
<keyword evidence="1" id="KW-0812">Transmembrane</keyword>
<feature type="transmembrane region" description="Helical" evidence="1">
    <location>
        <begin position="45"/>
        <end position="64"/>
    </location>
</feature>
<keyword evidence="1" id="KW-0472">Membrane</keyword>
<dbReference type="RefSeq" id="WP_131511628.1">
    <property type="nucleotide sequence ID" value="NZ_SJKD01000001.1"/>
</dbReference>
<keyword evidence="1" id="KW-1133">Transmembrane helix</keyword>
<gene>
    <name evidence="2" type="ORF">E0H75_03895</name>
</gene>
<feature type="transmembrane region" description="Helical" evidence="1">
    <location>
        <begin position="153"/>
        <end position="176"/>
    </location>
</feature>
<comment type="caution">
    <text evidence="2">The sequence shown here is derived from an EMBL/GenBank/DDBJ whole genome shotgun (WGS) entry which is preliminary data.</text>
</comment>
<protein>
    <submittedName>
        <fullName evidence="2">Uncharacterized protein</fullName>
    </submittedName>
</protein>
<sequence length="218" mass="23224">MPDVPAETQAAGPAPASVRAQILSTEHWSLLATRSLAWSESFSRASWFVTVVSAAMVALALVAQSTEFGVGFRIFALLVIPLLVVIGVATVIRLVQLNGEDVELVIGMNRLRRGYLDIAPELEEYFVTGHREDVAGIMRTYGTRRTRIPATQYLSSIALLVSVIVAVLVGALAGLIGDALGTELAVSVVIGVVVGVAALAAVVLLVVRHVRQTWGRRT</sequence>
<proteinExistence type="predicted"/>